<dbReference type="EMBL" id="CAAALY010035205">
    <property type="protein sequence ID" value="VEL17999.1"/>
    <property type="molecule type" value="Genomic_DNA"/>
</dbReference>
<comment type="caution">
    <text evidence="1">The sequence shown here is derived from an EMBL/GenBank/DDBJ whole genome shotgun (WGS) entry which is preliminary data.</text>
</comment>
<name>A0A3S5CLC9_9PLAT</name>
<dbReference type="AlphaFoldDB" id="A0A3S5CLC9"/>
<reference evidence="1" key="1">
    <citation type="submission" date="2018-11" db="EMBL/GenBank/DDBJ databases">
        <authorList>
            <consortium name="Pathogen Informatics"/>
        </authorList>
    </citation>
    <scope>NUCLEOTIDE SEQUENCE</scope>
</reference>
<gene>
    <name evidence="1" type="ORF">PXEA_LOCUS11439</name>
</gene>
<organism evidence="1 2">
    <name type="scientific">Protopolystoma xenopodis</name>
    <dbReference type="NCBI Taxonomy" id="117903"/>
    <lineage>
        <taxon>Eukaryota</taxon>
        <taxon>Metazoa</taxon>
        <taxon>Spiralia</taxon>
        <taxon>Lophotrochozoa</taxon>
        <taxon>Platyhelminthes</taxon>
        <taxon>Monogenea</taxon>
        <taxon>Polyopisthocotylea</taxon>
        <taxon>Polystomatidea</taxon>
        <taxon>Polystomatidae</taxon>
        <taxon>Protopolystoma</taxon>
    </lineage>
</organism>
<proteinExistence type="predicted"/>
<evidence type="ECO:0000313" key="1">
    <source>
        <dbReference type="EMBL" id="VEL17999.1"/>
    </source>
</evidence>
<accession>A0A3S5CLC9</accession>
<evidence type="ECO:0000313" key="2">
    <source>
        <dbReference type="Proteomes" id="UP000784294"/>
    </source>
</evidence>
<feature type="non-terminal residue" evidence="1">
    <location>
        <position position="94"/>
    </location>
</feature>
<dbReference type="Proteomes" id="UP000784294">
    <property type="component" value="Unassembled WGS sequence"/>
</dbReference>
<keyword evidence="2" id="KW-1185">Reference proteome</keyword>
<sequence length="94" mass="10517">MEMGSTVYPVVMFGERTPPKLKHKFYTIPPDTVKAYLNSKRLGNAVCTGIVQKEADCFAAQIKGAKLSHPTGKLEVHLHIVSPRKWSLIGQLRR</sequence>
<protein>
    <submittedName>
        <fullName evidence="1">Uncharacterized protein</fullName>
    </submittedName>
</protein>